<accession>A0A1M6LFH1</accession>
<dbReference type="RefSeq" id="WP_073147154.1">
    <property type="nucleotide sequence ID" value="NZ_FRAG01000006.1"/>
</dbReference>
<protein>
    <submittedName>
        <fullName evidence="2">ECF transporter S component, folate family</fullName>
    </submittedName>
</protein>
<keyword evidence="3" id="KW-1185">Reference proteome</keyword>
<feature type="transmembrane region" description="Helical" evidence="1">
    <location>
        <begin position="159"/>
        <end position="177"/>
    </location>
</feature>
<keyword evidence="1" id="KW-0812">Transmembrane</keyword>
<dbReference type="OrthoDB" id="4624at2"/>
<feature type="transmembrane region" description="Helical" evidence="1">
    <location>
        <begin position="118"/>
        <end position="139"/>
    </location>
</feature>
<feature type="transmembrane region" description="Helical" evidence="1">
    <location>
        <begin position="197"/>
        <end position="219"/>
    </location>
</feature>
<feature type="transmembrane region" description="Helical" evidence="1">
    <location>
        <begin position="225"/>
        <end position="251"/>
    </location>
</feature>
<dbReference type="STRING" id="1121301.SAMN02745912_00768"/>
<keyword evidence="1" id="KW-0472">Membrane</keyword>
<reference evidence="2 3" key="1">
    <citation type="submission" date="2016-11" db="EMBL/GenBank/DDBJ databases">
        <authorList>
            <person name="Jaros S."/>
            <person name="Januszkiewicz K."/>
            <person name="Wedrychowicz H."/>
        </authorList>
    </citation>
    <scope>NUCLEOTIDE SEQUENCE [LARGE SCALE GENOMIC DNA]</scope>
    <source>
        <strain evidence="2 3">DSM 15212</strain>
    </source>
</reference>
<evidence type="ECO:0000256" key="1">
    <source>
        <dbReference type="SAM" id="Phobius"/>
    </source>
</evidence>
<dbReference type="InterPro" id="IPR030949">
    <property type="entry name" value="ECF_S_folate_fam"/>
</dbReference>
<evidence type="ECO:0000313" key="2">
    <source>
        <dbReference type="EMBL" id="SHJ69888.1"/>
    </source>
</evidence>
<dbReference type="AlphaFoldDB" id="A0A1M6LFH1"/>
<feature type="transmembrane region" description="Helical" evidence="1">
    <location>
        <begin position="56"/>
        <end position="82"/>
    </location>
</feature>
<organism evidence="2 3">
    <name type="scientific">Paramaledivibacter caminithermalis (strain DSM 15212 / CIP 107654 / DViRD3)</name>
    <name type="common">Clostridium caminithermale</name>
    <dbReference type="NCBI Taxonomy" id="1121301"/>
    <lineage>
        <taxon>Bacteria</taxon>
        <taxon>Bacillati</taxon>
        <taxon>Bacillota</taxon>
        <taxon>Clostridia</taxon>
        <taxon>Peptostreptococcales</taxon>
        <taxon>Caminicellaceae</taxon>
        <taxon>Paramaledivibacter</taxon>
    </lineage>
</organism>
<feature type="transmembrane region" description="Helical" evidence="1">
    <location>
        <begin position="88"/>
        <end position="111"/>
    </location>
</feature>
<gene>
    <name evidence="2" type="ORF">SAMN02745912_00768</name>
</gene>
<proteinExistence type="predicted"/>
<feature type="transmembrane region" description="Helical" evidence="1">
    <location>
        <begin position="20"/>
        <end position="44"/>
    </location>
</feature>
<dbReference type="InterPro" id="IPR009825">
    <property type="entry name" value="ECF_substrate-spec-like"/>
</dbReference>
<sequence>MKEQLITHKNKLLSTKVLVGSGLLVGLSVILTRFFGIMLPIAGVSGLRISFGSIPIYTAGILFGPLAGALTGVAADLLGFMINPMGGAYFPGFTLSAALRGVIPGIVYMGIRSNEIRFNFNIINTATVIVLAVAVVKALFVKQLLVLKNGWIYYQDKKLSVIFIVLYIVIVFVYILIPILMGKLKMKSQKIYSLDKIFFIVTLSTLIVSIVLNSLWLAILFNKGYIIFLPTRIISSFITIPVDTFILYSFIRFSNGLKY</sequence>
<name>A0A1M6LFH1_PARC5</name>
<keyword evidence="1" id="KW-1133">Transmembrane helix</keyword>
<dbReference type="NCBIfam" id="TIGR04518">
    <property type="entry name" value="ECF_S_folT_fam"/>
    <property type="match status" value="1"/>
</dbReference>
<dbReference type="GO" id="GO:0016020">
    <property type="term" value="C:membrane"/>
    <property type="evidence" value="ECO:0007669"/>
    <property type="project" value="InterPro"/>
</dbReference>
<dbReference type="Pfam" id="PF07155">
    <property type="entry name" value="ECF-ribofla_trS"/>
    <property type="match status" value="1"/>
</dbReference>
<dbReference type="Gene3D" id="1.10.1760.20">
    <property type="match status" value="1"/>
</dbReference>
<evidence type="ECO:0000313" key="3">
    <source>
        <dbReference type="Proteomes" id="UP000184465"/>
    </source>
</evidence>
<dbReference type="Proteomes" id="UP000184465">
    <property type="component" value="Unassembled WGS sequence"/>
</dbReference>
<dbReference type="EMBL" id="FRAG01000006">
    <property type="protein sequence ID" value="SHJ69888.1"/>
    <property type="molecule type" value="Genomic_DNA"/>
</dbReference>